<sequence>MMFNRNRPSEWPARDAESLRRKFMALKTLASLQVKRTKAVYHEIEASTFVASFGDDAVHDAEVLDDMVESHGGSTESSCASSPSPGGVGNEA</sequence>
<evidence type="ECO:0000259" key="2">
    <source>
        <dbReference type="Pfam" id="PF20681"/>
    </source>
</evidence>
<accession>A0A9W7CT00</accession>
<organism evidence="3 4">
    <name type="scientific">Phytophthora fragariaefolia</name>
    <dbReference type="NCBI Taxonomy" id="1490495"/>
    <lineage>
        <taxon>Eukaryota</taxon>
        <taxon>Sar</taxon>
        <taxon>Stramenopiles</taxon>
        <taxon>Oomycota</taxon>
        <taxon>Peronosporomycetes</taxon>
        <taxon>Peronosporales</taxon>
        <taxon>Peronosporaceae</taxon>
        <taxon>Phytophthora</taxon>
    </lineage>
</organism>
<dbReference type="Proteomes" id="UP001165121">
    <property type="component" value="Unassembled WGS sequence"/>
</dbReference>
<comment type="caution">
    <text evidence="3">The sequence shown here is derived from an EMBL/GenBank/DDBJ whole genome shotgun (WGS) entry which is preliminary data.</text>
</comment>
<feature type="domain" description="DUF6818" evidence="2">
    <location>
        <begin position="2"/>
        <end position="29"/>
    </location>
</feature>
<feature type="region of interest" description="Disordered" evidence="1">
    <location>
        <begin position="68"/>
        <end position="92"/>
    </location>
</feature>
<dbReference type="OrthoDB" id="128122at2759"/>
<proteinExistence type="predicted"/>
<name>A0A9W7CT00_9STRA</name>
<evidence type="ECO:0000256" key="1">
    <source>
        <dbReference type="SAM" id="MobiDB-lite"/>
    </source>
</evidence>
<protein>
    <submittedName>
        <fullName evidence="3">Unnamed protein product</fullName>
    </submittedName>
</protein>
<keyword evidence="4" id="KW-1185">Reference proteome</keyword>
<dbReference type="AlphaFoldDB" id="A0A9W7CT00"/>
<dbReference type="EMBL" id="BSXT01001013">
    <property type="protein sequence ID" value="GMF37474.1"/>
    <property type="molecule type" value="Genomic_DNA"/>
</dbReference>
<feature type="compositionally biased region" description="Low complexity" evidence="1">
    <location>
        <begin position="70"/>
        <end position="85"/>
    </location>
</feature>
<reference evidence="3" key="1">
    <citation type="submission" date="2023-04" db="EMBL/GenBank/DDBJ databases">
        <title>Phytophthora fragariaefolia NBRC 109709.</title>
        <authorList>
            <person name="Ichikawa N."/>
            <person name="Sato H."/>
            <person name="Tonouchi N."/>
        </authorList>
    </citation>
    <scope>NUCLEOTIDE SEQUENCE</scope>
    <source>
        <strain evidence="3">NBRC 109709</strain>
    </source>
</reference>
<evidence type="ECO:0000313" key="3">
    <source>
        <dbReference type="EMBL" id="GMF37474.1"/>
    </source>
</evidence>
<evidence type="ECO:0000313" key="4">
    <source>
        <dbReference type="Proteomes" id="UP001165121"/>
    </source>
</evidence>
<dbReference type="Pfam" id="PF20681">
    <property type="entry name" value="DUF6818"/>
    <property type="match status" value="1"/>
</dbReference>
<gene>
    <name evidence="3" type="ORF">Pfra01_001051200</name>
</gene>
<dbReference type="InterPro" id="IPR049203">
    <property type="entry name" value="DUF6818"/>
</dbReference>